<organism evidence="1 2">
    <name type="scientific">Romanomermis culicivorax</name>
    <name type="common">Nematode worm</name>
    <dbReference type="NCBI Taxonomy" id="13658"/>
    <lineage>
        <taxon>Eukaryota</taxon>
        <taxon>Metazoa</taxon>
        <taxon>Ecdysozoa</taxon>
        <taxon>Nematoda</taxon>
        <taxon>Enoplea</taxon>
        <taxon>Dorylaimia</taxon>
        <taxon>Mermithida</taxon>
        <taxon>Mermithoidea</taxon>
        <taxon>Mermithidae</taxon>
        <taxon>Romanomermis</taxon>
    </lineage>
</organism>
<sequence length="104" mass="12044">MNLSFLGKLTANFLYTTKLLQCYSWTTNGKRGRANVMYCTPANFMFGVKAYNKPLEDICDKRSIIRHYGYTLVEVKPHDREAIFDVKNVKGELVEKKTMKVCHT</sequence>
<evidence type="ECO:0000313" key="1">
    <source>
        <dbReference type="Proteomes" id="UP000887565"/>
    </source>
</evidence>
<proteinExistence type="predicted"/>
<dbReference type="Proteomes" id="UP000887565">
    <property type="component" value="Unplaced"/>
</dbReference>
<accession>A0A915IJM4</accession>
<protein>
    <submittedName>
        <fullName evidence="2">Uncharacterized protein</fullName>
    </submittedName>
</protein>
<dbReference type="Gene3D" id="3.50.50.60">
    <property type="entry name" value="FAD/NAD(P)-binding domain"/>
    <property type="match status" value="1"/>
</dbReference>
<reference evidence="2" key="1">
    <citation type="submission" date="2022-11" db="UniProtKB">
        <authorList>
            <consortium name="WormBaseParasite"/>
        </authorList>
    </citation>
    <scope>IDENTIFICATION</scope>
</reference>
<name>A0A915IJM4_ROMCU</name>
<dbReference type="AlphaFoldDB" id="A0A915IJM4"/>
<dbReference type="InterPro" id="IPR036188">
    <property type="entry name" value="FAD/NAD-bd_sf"/>
</dbReference>
<evidence type="ECO:0000313" key="2">
    <source>
        <dbReference type="WBParaSite" id="nRc.2.0.1.t14010-RA"/>
    </source>
</evidence>
<dbReference type="WBParaSite" id="nRc.2.0.1.t14010-RA">
    <property type="protein sequence ID" value="nRc.2.0.1.t14010-RA"/>
    <property type="gene ID" value="nRc.2.0.1.g14010"/>
</dbReference>
<keyword evidence="1" id="KW-1185">Reference proteome</keyword>